<sequence length="157" mass="16209">MSRQRTPVAPAATVATAGTFVPGPRAPLAADLAPSPRPTTGPPAGAGSFTAAWEQALAELELEVSAAEDLLGRLHRQADLPPATLRQPWAPPAGLGPLPLPLADRARALADRQAQVAEALARAMVLNRRQARAAGALADARAQQRAPQGAVYLDLAL</sequence>
<dbReference type="InParanoid" id="A0A3N1HQQ4"/>
<dbReference type="RefSeq" id="WP_123379068.1">
    <property type="nucleotide sequence ID" value="NZ_RJKN01000002.1"/>
</dbReference>
<feature type="region of interest" description="Disordered" evidence="2">
    <location>
        <begin position="1"/>
        <end position="47"/>
    </location>
</feature>
<evidence type="ECO:0000256" key="2">
    <source>
        <dbReference type="SAM" id="MobiDB-lite"/>
    </source>
</evidence>
<protein>
    <submittedName>
        <fullName evidence="3">Uncharacterized protein</fullName>
    </submittedName>
</protein>
<evidence type="ECO:0000256" key="1">
    <source>
        <dbReference type="SAM" id="Coils"/>
    </source>
</evidence>
<reference evidence="3 4" key="1">
    <citation type="journal article" date="2015" name="Stand. Genomic Sci.">
        <title>Genomic Encyclopedia of Bacterial and Archaeal Type Strains, Phase III: the genomes of soil and plant-associated and newly described type strains.</title>
        <authorList>
            <person name="Whitman W.B."/>
            <person name="Woyke T."/>
            <person name="Klenk H.P."/>
            <person name="Zhou Y."/>
            <person name="Lilburn T.G."/>
            <person name="Beck B.J."/>
            <person name="De Vos P."/>
            <person name="Vandamme P."/>
            <person name="Eisen J.A."/>
            <person name="Garrity G."/>
            <person name="Hugenholtz P."/>
            <person name="Kyrpides N.C."/>
        </authorList>
    </citation>
    <scope>NUCLEOTIDE SEQUENCE [LARGE SCALE GENOMIC DNA]</scope>
    <source>
        <strain evidence="3 4">CECT 7306</strain>
    </source>
</reference>
<dbReference type="AlphaFoldDB" id="A0A3N1HQQ4"/>
<evidence type="ECO:0000313" key="3">
    <source>
        <dbReference type="EMBL" id="ROP44844.1"/>
    </source>
</evidence>
<gene>
    <name evidence="3" type="ORF">EDC03_0974</name>
</gene>
<accession>A0A3N1HQQ4</accession>
<evidence type="ECO:0000313" key="4">
    <source>
        <dbReference type="Proteomes" id="UP000276232"/>
    </source>
</evidence>
<proteinExistence type="predicted"/>
<feature type="compositionally biased region" description="Low complexity" evidence="2">
    <location>
        <begin position="1"/>
        <end position="23"/>
    </location>
</feature>
<dbReference type="EMBL" id="RJKN01000002">
    <property type="protein sequence ID" value="ROP44844.1"/>
    <property type="molecule type" value="Genomic_DNA"/>
</dbReference>
<dbReference type="Proteomes" id="UP000276232">
    <property type="component" value="Unassembled WGS sequence"/>
</dbReference>
<feature type="coiled-coil region" evidence="1">
    <location>
        <begin position="50"/>
        <end position="77"/>
    </location>
</feature>
<comment type="caution">
    <text evidence="3">The sequence shown here is derived from an EMBL/GenBank/DDBJ whole genome shotgun (WGS) entry which is preliminary data.</text>
</comment>
<name>A0A3N1HQQ4_9ACTN</name>
<keyword evidence="4" id="KW-1185">Reference proteome</keyword>
<keyword evidence="1" id="KW-0175">Coiled coil</keyword>
<organism evidence="3 4">
    <name type="scientific">Pseudokineococcus lusitanus</name>
    <dbReference type="NCBI Taxonomy" id="763993"/>
    <lineage>
        <taxon>Bacteria</taxon>
        <taxon>Bacillati</taxon>
        <taxon>Actinomycetota</taxon>
        <taxon>Actinomycetes</taxon>
        <taxon>Kineosporiales</taxon>
        <taxon>Kineosporiaceae</taxon>
        <taxon>Pseudokineococcus</taxon>
    </lineage>
</organism>